<reference evidence="1" key="2">
    <citation type="journal article" date="2019" name="Genome Biol. Evol.">
        <title>Day and night: Metabolic profiles and evolutionary relationships of six axenic non-marine cyanobacteria.</title>
        <authorList>
            <person name="Will S.E."/>
            <person name="Henke P."/>
            <person name="Boedeker C."/>
            <person name="Huang S."/>
            <person name="Brinkmann H."/>
            <person name="Rohde M."/>
            <person name="Jarek M."/>
            <person name="Friedl T."/>
            <person name="Seufert S."/>
            <person name="Schumacher M."/>
            <person name="Overmann J."/>
            <person name="Neumann-Schaal M."/>
            <person name="Petersen J."/>
        </authorList>
    </citation>
    <scope>NUCLEOTIDE SEQUENCE [LARGE SCALE GENOMIC DNA]</scope>
    <source>
        <strain evidence="1">PCC 7102</strain>
    </source>
</reference>
<dbReference type="Proteomes" id="UP000271624">
    <property type="component" value="Unassembled WGS sequence"/>
</dbReference>
<sequence length="71" mass="8372">MDKKEFKAGYHWCHVCHNYTFHDWCIPVDIQFFETCPDNTPIPDEVFVCLRCNDTEGYDESNYDGAYEPGN</sequence>
<dbReference type="OrthoDB" id="517893at2"/>
<dbReference type="AlphaFoldDB" id="A0A3S1J663"/>
<keyword evidence="2" id="KW-1185">Reference proteome</keyword>
<accession>A0A3S1J663</accession>
<comment type="caution">
    <text evidence="1">The sequence shown here is derived from an EMBL/GenBank/DDBJ whole genome shotgun (WGS) entry which is preliminary data.</text>
</comment>
<protein>
    <submittedName>
        <fullName evidence="1">Uncharacterized protein</fullName>
    </submittedName>
</protein>
<reference evidence="1" key="1">
    <citation type="submission" date="2018-12" db="EMBL/GenBank/DDBJ databases">
        <authorList>
            <person name="Will S."/>
            <person name="Neumann-Schaal M."/>
            <person name="Henke P."/>
        </authorList>
    </citation>
    <scope>NUCLEOTIDE SEQUENCE</scope>
    <source>
        <strain evidence="1">PCC 7102</strain>
    </source>
</reference>
<dbReference type="RefSeq" id="WP_127080249.1">
    <property type="nucleotide sequence ID" value="NZ_RSCL01000003.1"/>
</dbReference>
<evidence type="ECO:0000313" key="2">
    <source>
        <dbReference type="Proteomes" id="UP000271624"/>
    </source>
</evidence>
<organism evidence="1 2">
    <name type="scientific">Dulcicalothrix desertica PCC 7102</name>
    <dbReference type="NCBI Taxonomy" id="232991"/>
    <lineage>
        <taxon>Bacteria</taxon>
        <taxon>Bacillati</taxon>
        <taxon>Cyanobacteriota</taxon>
        <taxon>Cyanophyceae</taxon>
        <taxon>Nostocales</taxon>
        <taxon>Calotrichaceae</taxon>
        <taxon>Dulcicalothrix</taxon>
    </lineage>
</organism>
<proteinExistence type="predicted"/>
<name>A0A3S1J663_9CYAN</name>
<dbReference type="EMBL" id="RSCL01000003">
    <property type="protein sequence ID" value="RUT08445.1"/>
    <property type="molecule type" value="Genomic_DNA"/>
</dbReference>
<evidence type="ECO:0000313" key="1">
    <source>
        <dbReference type="EMBL" id="RUT08445.1"/>
    </source>
</evidence>
<gene>
    <name evidence="1" type="ORF">DSM106972_016130</name>
</gene>